<sequence length="216" mass="23698">MNSPWLVIVRYGEVSIKGKVGRARMERQLVRNIVDALEEHNISAKPRLSEGRMWICCFKSEEEALNAANVLSHVMGIVSLSPAVELSFGSLDDLKDEAVKFFGDKLRGKTFAVRARRVGTHSFTSKDVEKIVGAALLPYGSKVDLSNPEYIAYIELRKDKAYFYDKIVKGPGGLPLGSEGKVLSLFSGGIDSPVATWYALKRGCAADLLLFNIGGE</sequence>
<protein>
    <recommendedName>
        <fullName evidence="4">THUMP domain-containing protein</fullName>
    </recommendedName>
</protein>
<dbReference type="PANTHER" id="PTHR43209:SF1">
    <property type="entry name" value="TRNA SULFURTRANSFERASE"/>
    <property type="match status" value="1"/>
</dbReference>
<keyword evidence="2" id="KW-0067">ATP-binding</keyword>
<feature type="domain" description="THUMP" evidence="4">
    <location>
        <begin position="65"/>
        <end position="167"/>
    </location>
</feature>
<dbReference type="GO" id="GO:0003723">
    <property type="term" value="F:RNA binding"/>
    <property type="evidence" value="ECO:0007669"/>
    <property type="project" value="UniProtKB-UniRule"/>
</dbReference>
<comment type="caution">
    <text evidence="5">The sequence shown here is derived from an EMBL/GenBank/DDBJ whole genome shotgun (WGS) entry which is preliminary data.</text>
</comment>
<dbReference type="GO" id="GO:0005829">
    <property type="term" value="C:cytosol"/>
    <property type="evidence" value="ECO:0007669"/>
    <property type="project" value="TreeGrafter"/>
</dbReference>
<dbReference type="SMART" id="SM00981">
    <property type="entry name" value="THUMP"/>
    <property type="match status" value="1"/>
</dbReference>
<dbReference type="Pfam" id="PF22025">
    <property type="entry name" value="ThiI_fer"/>
    <property type="match status" value="1"/>
</dbReference>
<evidence type="ECO:0000259" key="4">
    <source>
        <dbReference type="PROSITE" id="PS51165"/>
    </source>
</evidence>
<name>A0A7C2VH02_9CREN</name>
<dbReference type="Pfam" id="PF02568">
    <property type="entry name" value="ThiI"/>
    <property type="match status" value="1"/>
</dbReference>
<evidence type="ECO:0000256" key="3">
    <source>
        <dbReference type="PROSITE-ProRule" id="PRU00529"/>
    </source>
</evidence>
<dbReference type="InterPro" id="IPR014729">
    <property type="entry name" value="Rossmann-like_a/b/a_fold"/>
</dbReference>
<organism evidence="5">
    <name type="scientific">Ignisphaera aggregans</name>
    <dbReference type="NCBI Taxonomy" id="334771"/>
    <lineage>
        <taxon>Archaea</taxon>
        <taxon>Thermoproteota</taxon>
        <taxon>Thermoprotei</taxon>
        <taxon>Desulfurococcales</taxon>
        <taxon>Desulfurococcaceae</taxon>
        <taxon>Ignisphaera</taxon>
    </lineage>
</organism>
<dbReference type="SUPFAM" id="SSF143437">
    <property type="entry name" value="THUMP domain-like"/>
    <property type="match status" value="1"/>
</dbReference>
<dbReference type="GO" id="GO:0002937">
    <property type="term" value="P:tRNA 4-thiouridine biosynthesis"/>
    <property type="evidence" value="ECO:0007669"/>
    <property type="project" value="TreeGrafter"/>
</dbReference>
<dbReference type="GO" id="GO:0052837">
    <property type="term" value="P:thiazole biosynthetic process"/>
    <property type="evidence" value="ECO:0007669"/>
    <property type="project" value="TreeGrafter"/>
</dbReference>
<dbReference type="InterPro" id="IPR050102">
    <property type="entry name" value="tRNA_sulfurtransferase_ThiI"/>
</dbReference>
<accession>A0A7C2VH02</accession>
<dbReference type="GO" id="GO:0005524">
    <property type="term" value="F:ATP binding"/>
    <property type="evidence" value="ECO:0007669"/>
    <property type="project" value="UniProtKB-KW"/>
</dbReference>
<dbReference type="Gene3D" id="3.30.2130.30">
    <property type="match status" value="1"/>
</dbReference>
<dbReference type="InterPro" id="IPR054173">
    <property type="entry name" value="ThiI_fer"/>
</dbReference>
<dbReference type="Pfam" id="PF02926">
    <property type="entry name" value="THUMP"/>
    <property type="match status" value="1"/>
</dbReference>
<evidence type="ECO:0000256" key="1">
    <source>
        <dbReference type="ARBA" id="ARBA00022741"/>
    </source>
</evidence>
<dbReference type="Gene3D" id="3.40.50.620">
    <property type="entry name" value="HUPs"/>
    <property type="match status" value="1"/>
</dbReference>
<dbReference type="GO" id="GO:0004810">
    <property type="term" value="F:CCA tRNA nucleotidyltransferase activity"/>
    <property type="evidence" value="ECO:0007669"/>
    <property type="project" value="InterPro"/>
</dbReference>
<evidence type="ECO:0000256" key="2">
    <source>
        <dbReference type="ARBA" id="ARBA00022840"/>
    </source>
</evidence>
<proteinExistence type="predicted"/>
<dbReference type="InterPro" id="IPR004114">
    <property type="entry name" value="THUMP_dom"/>
</dbReference>
<dbReference type="AlphaFoldDB" id="A0A7C2VH02"/>
<keyword evidence="3" id="KW-0694">RNA-binding</keyword>
<dbReference type="PROSITE" id="PS51165">
    <property type="entry name" value="THUMP"/>
    <property type="match status" value="1"/>
</dbReference>
<dbReference type="PANTHER" id="PTHR43209">
    <property type="entry name" value="TRNA SULFURTRANSFERASE"/>
    <property type="match status" value="1"/>
</dbReference>
<gene>
    <name evidence="5" type="ORF">ENO77_00350</name>
</gene>
<dbReference type="InterPro" id="IPR020536">
    <property type="entry name" value="ThiI_AANH"/>
</dbReference>
<dbReference type="CDD" id="cd11716">
    <property type="entry name" value="THUMP_ThiI"/>
    <property type="match status" value="1"/>
</dbReference>
<dbReference type="SUPFAM" id="SSF52402">
    <property type="entry name" value="Adenine nucleotide alpha hydrolases-like"/>
    <property type="match status" value="1"/>
</dbReference>
<keyword evidence="1" id="KW-0547">Nucleotide-binding</keyword>
<evidence type="ECO:0000313" key="5">
    <source>
        <dbReference type="EMBL" id="HEW52629.1"/>
    </source>
</evidence>
<dbReference type="InterPro" id="IPR049962">
    <property type="entry name" value="THUMP_ThiI"/>
</dbReference>
<reference evidence="5" key="1">
    <citation type="journal article" date="2020" name="mSystems">
        <title>Genome- and Community-Level Interaction Insights into Carbon Utilization and Element Cycling Functions of Hydrothermarchaeota in Hydrothermal Sediment.</title>
        <authorList>
            <person name="Zhou Z."/>
            <person name="Liu Y."/>
            <person name="Xu W."/>
            <person name="Pan J."/>
            <person name="Luo Z.H."/>
            <person name="Li M."/>
        </authorList>
    </citation>
    <scope>NUCLEOTIDE SEQUENCE [LARGE SCALE GENOMIC DNA]</scope>
    <source>
        <strain evidence="5">SpSt-16</strain>
    </source>
</reference>
<dbReference type="EMBL" id="DSGT01000002">
    <property type="protein sequence ID" value="HEW52629.1"/>
    <property type="molecule type" value="Genomic_DNA"/>
</dbReference>